<accession>A0A7Y9XWN7</accession>
<dbReference type="InterPro" id="IPR052031">
    <property type="entry name" value="Membrane_Transporter-Flippase"/>
</dbReference>
<dbReference type="EMBL" id="JACBZF010000002">
    <property type="protein sequence ID" value="NYH94785.1"/>
    <property type="molecule type" value="Genomic_DNA"/>
</dbReference>
<feature type="transmembrane region" description="Helical" evidence="7">
    <location>
        <begin position="442"/>
        <end position="462"/>
    </location>
</feature>
<organism evidence="8 9">
    <name type="scientific">Novosphingobium marinum</name>
    <dbReference type="NCBI Taxonomy" id="1514948"/>
    <lineage>
        <taxon>Bacteria</taxon>
        <taxon>Pseudomonadati</taxon>
        <taxon>Pseudomonadota</taxon>
        <taxon>Alphaproteobacteria</taxon>
        <taxon>Sphingomonadales</taxon>
        <taxon>Sphingomonadaceae</taxon>
        <taxon>Novosphingobium</taxon>
    </lineage>
</organism>
<evidence type="ECO:0000256" key="3">
    <source>
        <dbReference type="ARBA" id="ARBA00022475"/>
    </source>
</evidence>
<evidence type="ECO:0000256" key="6">
    <source>
        <dbReference type="ARBA" id="ARBA00023136"/>
    </source>
</evidence>
<name>A0A7Y9XWN7_9SPHN</name>
<dbReference type="GO" id="GO:0042910">
    <property type="term" value="F:xenobiotic transmembrane transporter activity"/>
    <property type="evidence" value="ECO:0007669"/>
    <property type="project" value="InterPro"/>
</dbReference>
<gene>
    <name evidence="8" type="ORF">FHS75_001104</name>
</gene>
<dbReference type="InterPro" id="IPR048279">
    <property type="entry name" value="MdtK-like"/>
</dbReference>
<feature type="transmembrane region" description="Helical" evidence="7">
    <location>
        <begin position="69"/>
        <end position="95"/>
    </location>
</feature>
<keyword evidence="9" id="KW-1185">Reference proteome</keyword>
<protein>
    <submittedName>
        <fullName evidence="8">Putative MATE family efflux protein</fullName>
    </submittedName>
</protein>
<keyword evidence="2" id="KW-0813">Transport</keyword>
<proteinExistence type="predicted"/>
<dbReference type="GO" id="GO:0015297">
    <property type="term" value="F:antiporter activity"/>
    <property type="evidence" value="ECO:0007669"/>
    <property type="project" value="InterPro"/>
</dbReference>
<dbReference type="PIRSF" id="PIRSF006603">
    <property type="entry name" value="DinF"/>
    <property type="match status" value="1"/>
</dbReference>
<keyword evidence="4 7" id="KW-0812">Transmembrane</keyword>
<dbReference type="PANTHER" id="PTHR43549:SF3">
    <property type="entry name" value="MULTIDRUG RESISTANCE PROTEIN YPNP-RELATED"/>
    <property type="match status" value="1"/>
</dbReference>
<dbReference type="NCBIfam" id="TIGR00797">
    <property type="entry name" value="matE"/>
    <property type="match status" value="1"/>
</dbReference>
<keyword evidence="5 7" id="KW-1133">Transmembrane helix</keyword>
<evidence type="ECO:0000256" key="2">
    <source>
        <dbReference type="ARBA" id="ARBA00022448"/>
    </source>
</evidence>
<comment type="caution">
    <text evidence="8">The sequence shown here is derived from an EMBL/GenBank/DDBJ whole genome shotgun (WGS) entry which is preliminary data.</text>
</comment>
<feature type="transmembrane region" description="Helical" evidence="7">
    <location>
        <begin position="149"/>
        <end position="171"/>
    </location>
</feature>
<feature type="transmembrane region" description="Helical" evidence="7">
    <location>
        <begin position="374"/>
        <end position="392"/>
    </location>
</feature>
<dbReference type="InterPro" id="IPR002528">
    <property type="entry name" value="MATE_fam"/>
</dbReference>
<sequence>MRAVTLAMADSDNDDGPSQARLTQGSIVRHLVTQTTPMMVGVAAIMSVGIIDAYFVGQLGAAELAAVSFIFPVTVALQSLGVGVMAGISSVVSRALGGGDIERARRLGNLGIALSATFGLVLAALLYLLRMPLFRLMQADESLLPLIDAYMVPFAVGFPLLLLLMGVNGCLRAQGAAKRASLILVSFAVANWILDPILITGAFGFEGFGVAGAAYATIGGWLVGGGIGFALLETSEIRLAPRRLLECDWREGTLAIVRVAGPASFSNSINPIGLAVLTAFLAKFGQEAVAGFGAGGRLQSFAVVPLLGLSSSIGGIVGQNWGAHEFDRVRRALRWAGGFCILYGLAVAAILVAFREPLGALFSDDPQVTGALARYLEVAAWGYAGYGLLIVSNGALNAIGRAELALVQSLGRVLLVMVPVAFLVRGPWGADGVYVGELASNIVGGVVAAGVAGYIAGVGFFSRSDSGGAKSRKGAAHPQG</sequence>
<feature type="transmembrane region" description="Helical" evidence="7">
    <location>
        <begin position="335"/>
        <end position="354"/>
    </location>
</feature>
<evidence type="ECO:0000313" key="9">
    <source>
        <dbReference type="Proteomes" id="UP000522081"/>
    </source>
</evidence>
<dbReference type="GO" id="GO:0005886">
    <property type="term" value="C:plasma membrane"/>
    <property type="evidence" value="ECO:0007669"/>
    <property type="project" value="UniProtKB-SubCell"/>
</dbReference>
<evidence type="ECO:0000256" key="5">
    <source>
        <dbReference type="ARBA" id="ARBA00022989"/>
    </source>
</evidence>
<keyword evidence="3" id="KW-1003">Cell membrane</keyword>
<comment type="subcellular location">
    <subcellularLocation>
        <location evidence="1">Cell inner membrane</location>
        <topology evidence="1">Multi-pass membrane protein</topology>
    </subcellularLocation>
</comment>
<dbReference type="PANTHER" id="PTHR43549">
    <property type="entry name" value="MULTIDRUG RESISTANCE PROTEIN YPNP-RELATED"/>
    <property type="match status" value="1"/>
</dbReference>
<feature type="transmembrane region" description="Helical" evidence="7">
    <location>
        <begin position="38"/>
        <end position="57"/>
    </location>
</feature>
<dbReference type="RefSeq" id="WP_342356003.1">
    <property type="nucleotide sequence ID" value="NZ_JACBZF010000002.1"/>
</dbReference>
<feature type="transmembrane region" description="Helical" evidence="7">
    <location>
        <begin position="211"/>
        <end position="232"/>
    </location>
</feature>
<evidence type="ECO:0000313" key="8">
    <source>
        <dbReference type="EMBL" id="NYH94785.1"/>
    </source>
</evidence>
<dbReference type="Proteomes" id="UP000522081">
    <property type="component" value="Unassembled WGS sequence"/>
</dbReference>
<evidence type="ECO:0000256" key="1">
    <source>
        <dbReference type="ARBA" id="ARBA00004429"/>
    </source>
</evidence>
<keyword evidence="6 7" id="KW-0472">Membrane</keyword>
<evidence type="ECO:0000256" key="4">
    <source>
        <dbReference type="ARBA" id="ARBA00022692"/>
    </source>
</evidence>
<feature type="transmembrane region" description="Helical" evidence="7">
    <location>
        <begin position="107"/>
        <end position="129"/>
    </location>
</feature>
<dbReference type="Pfam" id="PF01554">
    <property type="entry name" value="MatE"/>
    <property type="match status" value="2"/>
</dbReference>
<evidence type="ECO:0000256" key="7">
    <source>
        <dbReference type="SAM" id="Phobius"/>
    </source>
</evidence>
<feature type="transmembrane region" description="Helical" evidence="7">
    <location>
        <begin position="183"/>
        <end position="205"/>
    </location>
</feature>
<dbReference type="AlphaFoldDB" id="A0A7Y9XWN7"/>
<reference evidence="8 9" key="1">
    <citation type="submission" date="2020-07" db="EMBL/GenBank/DDBJ databases">
        <title>Genomic Encyclopedia of Type Strains, Phase IV (KMG-IV): sequencing the most valuable type-strain genomes for metagenomic binning, comparative biology and taxonomic classification.</title>
        <authorList>
            <person name="Goeker M."/>
        </authorList>
    </citation>
    <scope>NUCLEOTIDE SEQUENCE [LARGE SCALE GENOMIC DNA]</scope>
    <source>
        <strain evidence="8 9">DSM 29043</strain>
    </source>
</reference>